<dbReference type="eggNOG" id="COG2921">
    <property type="taxonomic scope" value="Bacteria"/>
</dbReference>
<reference evidence="2" key="1">
    <citation type="submission" date="2012-02" db="EMBL/GenBank/DDBJ databases">
        <title>The complete genome of Echinicola vietnamensis DSM 17526.</title>
        <authorList>
            <person name="Lucas S."/>
            <person name="Copeland A."/>
            <person name="Lapidus A."/>
            <person name="Glavina del Rio T."/>
            <person name="Dalin E."/>
            <person name="Tice H."/>
            <person name="Bruce D."/>
            <person name="Goodwin L."/>
            <person name="Pitluck S."/>
            <person name="Peters L."/>
            <person name="Ovchinnikova G."/>
            <person name="Teshima H."/>
            <person name="Kyrpides N."/>
            <person name="Mavromatis K."/>
            <person name="Ivanova N."/>
            <person name="Brettin T."/>
            <person name="Detter J.C."/>
            <person name="Han C."/>
            <person name="Larimer F."/>
            <person name="Land M."/>
            <person name="Hauser L."/>
            <person name="Markowitz V."/>
            <person name="Cheng J.-F."/>
            <person name="Hugenholtz P."/>
            <person name="Woyke T."/>
            <person name="Wu D."/>
            <person name="Brambilla E."/>
            <person name="Klenk H.-P."/>
            <person name="Eisen J.A."/>
        </authorList>
    </citation>
    <scope>NUCLEOTIDE SEQUENCE [LARGE SCALE GENOMIC DNA]</scope>
    <source>
        <strain evidence="2">DSM 17526 / LMG 23754 / KMM 6221</strain>
    </source>
</reference>
<dbReference type="STRING" id="926556.Echvi_0851"/>
<sequence length="89" mass="10167">MMKKEFNKAAFKEKLDEQTSFPALYMFKFIVPSGKEDEVRGLLPKHEVVFKESAKGTYVSATIKAMMRDSQSIIEVYERASKIEGIISL</sequence>
<keyword evidence="2" id="KW-1185">Reference proteome</keyword>
<dbReference type="SUPFAM" id="SSF117991">
    <property type="entry name" value="YbeD/HP0495-like"/>
    <property type="match status" value="1"/>
</dbReference>
<evidence type="ECO:0000313" key="2">
    <source>
        <dbReference type="Proteomes" id="UP000010796"/>
    </source>
</evidence>
<evidence type="ECO:0008006" key="3">
    <source>
        <dbReference type="Google" id="ProtNLM"/>
    </source>
</evidence>
<protein>
    <recommendedName>
        <fullName evidence="3">DUF493 domain-containing protein</fullName>
    </recommendedName>
</protein>
<dbReference type="EMBL" id="CP003346">
    <property type="protein sequence ID" value="AGA77124.1"/>
    <property type="molecule type" value="Genomic_DNA"/>
</dbReference>
<dbReference type="InterPro" id="IPR007454">
    <property type="entry name" value="UPF0250_YbeD-like"/>
</dbReference>
<proteinExistence type="predicted"/>
<dbReference type="Pfam" id="PF04359">
    <property type="entry name" value="DUF493"/>
    <property type="match status" value="1"/>
</dbReference>
<name>L0FT93_ECHVK</name>
<evidence type="ECO:0000313" key="1">
    <source>
        <dbReference type="EMBL" id="AGA77124.1"/>
    </source>
</evidence>
<dbReference type="Proteomes" id="UP000010796">
    <property type="component" value="Chromosome"/>
</dbReference>
<dbReference type="RefSeq" id="WP_015264689.1">
    <property type="nucleotide sequence ID" value="NC_019904.1"/>
</dbReference>
<dbReference type="InterPro" id="IPR027471">
    <property type="entry name" value="YbeD-like_sf"/>
</dbReference>
<dbReference type="HOGENOM" id="CLU_175559_0_0_10"/>
<dbReference type="AlphaFoldDB" id="L0FT93"/>
<accession>L0FT93</accession>
<organism evidence="1 2">
    <name type="scientific">Echinicola vietnamensis (strain DSM 17526 / LMG 23754 / KMM 6221)</name>
    <dbReference type="NCBI Taxonomy" id="926556"/>
    <lineage>
        <taxon>Bacteria</taxon>
        <taxon>Pseudomonadati</taxon>
        <taxon>Bacteroidota</taxon>
        <taxon>Cytophagia</taxon>
        <taxon>Cytophagales</taxon>
        <taxon>Cyclobacteriaceae</taxon>
        <taxon>Echinicola</taxon>
    </lineage>
</organism>
<gene>
    <name evidence="1" type="ordered locus">Echvi_0851</name>
</gene>
<dbReference type="PATRIC" id="fig|926556.3.peg.864"/>
<dbReference type="KEGG" id="evi:Echvi_0851"/>
<dbReference type="Gene3D" id="3.30.70.260">
    <property type="match status" value="1"/>
</dbReference>